<feature type="chain" id="PRO_5040273829" description="Secreted protein" evidence="1">
    <location>
        <begin position="28"/>
        <end position="113"/>
    </location>
</feature>
<keyword evidence="3" id="KW-1185">Reference proteome</keyword>
<dbReference type="GeneID" id="66107219"/>
<evidence type="ECO:0000313" key="2">
    <source>
        <dbReference type="EMBL" id="KAG7451783.1"/>
    </source>
</evidence>
<dbReference type="AlphaFoldDB" id="A0A9P7W342"/>
<reference evidence="2" key="1">
    <citation type="submission" date="2020-11" db="EMBL/GenBank/DDBJ databases">
        <title>Adaptations for nitrogen fixation in a non-lichenized fungal sporocarp promotes dispersal by wood-feeding termites.</title>
        <authorList>
            <consortium name="DOE Joint Genome Institute"/>
            <person name="Koch R.A."/>
            <person name="Yoon G."/>
            <person name="Arayal U."/>
            <person name="Lail K."/>
            <person name="Amirebrahimi M."/>
            <person name="Labutti K."/>
            <person name="Lipzen A."/>
            <person name="Riley R."/>
            <person name="Barry K."/>
            <person name="Henrissat B."/>
            <person name="Grigoriev I.V."/>
            <person name="Herr J.R."/>
            <person name="Aime M.C."/>
        </authorList>
    </citation>
    <scope>NUCLEOTIDE SEQUENCE</scope>
    <source>
        <strain evidence="2">MCA 3950</strain>
    </source>
</reference>
<name>A0A9P7W342_9AGAR</name>
<accession>A0A9P7W342</accession>
<feature type="signal peptide" evidence="1">
    <location>
        <begin position="1"/>
        <end position="27"/>
    </location>
</feature>
<evidence type="ECO:0000256" key="1">
    <source>
        <dbReference type="SAM" id="SignalP"/>
    </source>
</evidence>
<organism evidence="2 3">
    <name type="scientific">Guyanagaster necrorhizus</name>
    <dbReference type="NCBI Taxonomy" id="856835"/>
    <lineage>
        <taxon>Eukaryota</taxon>
        <taxon>Fungi</taxon>
        <taxon>Dikarya</taxon>
        <taxon>Basidiomycota</taxon>
        <taxon>Agaricomycotina</taxon>
        <taxon>Agaricomycetes</taxon>
        <taxon>Agaricomycetidae</taxon>
        <taxon>Agaricales</taxon>
        <taxon>Marasmiineae</taxon>
        <taxon>Physalacriaceae</taxon>
        <taxon>Guyanagaster</taxon>
    </lineage>
</organism>
<evidence type="ECO:0000313" key="3">
    <source>
        <dbReference type="Proteomes" id="UP000812287"/>
    </source>
</evidence>
<gene>
    <name evidence="2" type="ORF">BT62DRAFT_925968</name>
</gene>
<protein>
    <recommendedName>
        <fullName evidence="4">Secreted protein</fullName>
    </recommendedName>
</protein>
<sequence>MVLTWERGVRLQHLKILPMFLSHAVWSVSLLSLSGGSTPSQRQHWLQNPCQRLYLGRTVKRSRLGHCQQEQNHLLDTEFGFGCACLPKLSNDLQPNILKKLRLLTGRASIIAM</sequence>
<comment type="caution">
    <text evidence="2">The sequence shown here is derived from an EMBL/GenBank/DDBJ whole genome shotgun (WGS) entry which is preliminary data.</text>
</comment>
<dbReference type="Proteomes" id="UP000812287">
    <property type="component" value="Unassembled WGS sequence"/>
</dbReference>
<keyword evidence="1" id="KW-0732">Signal</keyword>
<dbReference type="EMBL" id="MU250524">
    <property type="protein sequence ID" value="KAG7451783.1"/>
    <property type="molecule type" value="Genomic_DNA"/>
</dbReference>
<evidence type="ECO:0008006" key="4">
    <source>
        <dbReference type="Google" id="ProtNLM"/>
    </source>
</evidence>
<proteinExistence type="predicted"/>
<dbReference type="RefSeq" id="XP_043045283.1">
    <property type="nucleotide sequence ID" value="XM_043184922.1"/>
</dbReference>